<dbReference type="GO" id="GO:0005886">
    <property type="term" value="C:plasma membrane"/>
    <property type="evidence" value="ECO:0007669"/>
    <property type="project" value="UniProtKB-SubCell"/>
</dbReference>
<evidence type="ECO:0000259" key="9">
    <source>
        <dbReference type="PROSITE" id="PS50929"/>
    </source>
</evidence>
<dbReference type="PROSITE" id="PS50929">
    <property type="entry name" value="ABC_TM1F"/>
    <property type="match status" value="1"/>
</dbReference>
<dbReference type="InterPro" id="IPR025662">
    <property type="entry name" value="Sigma_54_int_dom_ATP-bd_1"/>
</dbReference>
<dbReference type="InterPro" id="IPR011527">
    <property type="entry name" value="ABC1_TM_dom"/>
</dbReference>
<feature type="domain" description="ABC transporter" evidence="8">
    <location>
        <begin position="341"/>
        <end position="545"/>
    </location>
</feature>
<evidence type="ECO:0000256" key="6">
    <source>
        <dbReference type="ARBA" id="ARBA00023136"/>
    </source>
</evidence>
<dbReference type="PROSITE" id="PS50893">
    <property type="entry name" value="ABC_TRANSPORTER_2"/>
    <property type="match status" value="1"/>
</dbReference>
<dbReference type="SUPFAM" id="SSF52540">
    <property type="entry name" value="P-loop containing nucleoside triphosphate hydrolases"/>
    <property type="match status" value="1"/>
</dbReference>
<keyword evidence="6 7" id="KW-0472">Membrane</keyword>
<name>A0A7G9W8Q2_ALKCA</name>
<dbReference type="GO" id="GO:0015421">
    <property type="term" value="F:ABC-type oligopeptide transporter activity"/>
    <property type="evidence" value="ECO:0007669"/>
    <property type="project" value="TreeGrafter"/>
</dbReference>
<dbReference type="PROSITE" id="PS00675">
    <property type="entry name" value="SIGMA54_INTERACT_1"/>
    <property type="match status" value="1"/>
</dbReference>
<feature type="transmembrane region" description="Helical" evidence="7">
    <location>
        <begin position="277"/>
        <end position="303"/>
    </location>
</feature>
<dbReference type="Gene3D" id="3.40.50.300">
    <property type="entry name" value="P-loop containing nucleotide triphosphate hydrolases"/>
    <property type="match status" value="1"/>
</dbReference>
<dbReference type="AlphaFoldDB" id="A0A7G9W8Q2"/>
<protein>
    <submittedName>
        <fullName evidence="10">ABC transporter ATP-binding protein</fullName>
    </submittedName>
</protein>
<keyword evidence="2 7" id="KW-0812">Transmembrane</keyword>
<dbReference type="InterPro" id="IPR039421">
    <property type="entry name" value="Type_1_exporter"/>
</dbReference>
<dbReference type="Proteomes" id="UP000516160">
    <property type="component" value="Chromosome"/>
</dbReference>
<proteinExistence type="predicted"/>
<comment type="subcellular location">
    <subcellularLocation>
        <location evidence="1">Cell membrane</location>
        <topology evidence="1">Multi-pass membrane protein</topology>
    </subcellularLocation>
</comment>
<dbReference type="PANTHER" id="PTHR43394">
    <property type="entry name" value="ATP-DEPENDENT PERMEASE MDL1, MITOCHONDRIAL"/>
    <property type="match status" value="1"/>
</dbReference>
<feature type="domain" description="ABC transmembrane type-1" evidence="9">
    <location>
        <begin position="27"/>
        <end position="300"/>
    </location>
</feature>
<evidence type="ECO:0000256" key="7">
    <source>
        <dbReference type="SAM" id="Phobius"/>
    </source>
</evidence>
<keyword evidence="5 7" id="KW-1133">Transmembrane helix</keyword>
<dbReference type="GO" id="GO:0016887">
    <property type="term" value="F:ATP hydrolysis activity"/>
    <property type="evidence" value="ECO:0007669"/>
    <property type="project" value="InterPro"/>
</dbReference>
<evidence type="ECO:0000259" key="8">
    <source>
        <dbReference type="PROSITE" id="PS50893"/>
    </source>
</evidence>
<dbReference type="InterPro" id="IPR003593">
    <property type="entry name" value="AAA+_ATPase"/>
</dbReference>
<sequence length="545" mass="60771">MKNEFVNDGKKIFNLLGNEKWKYLLSVIICAIVVPAFDLALPWVTKWMINAVEMGSKELLIQGFLTMIIIFILYSILVPITGYHYEGRSHKPLLGVRLRLLKHIIGMPFNFFSKQHSGELMSRLTGDIDELFDFYKEQTYDIISILFKGIGALAMLFILDIRIAAPVIILGIISAVSRSYGVKALKENSDDVRKLSGEANSLVSDSLGGIKVVKAFKFEEFLNRDFTSIMDRVTRKAYDRNIIEIKRNALSYIIGSLNFLGVLCIGAYMISKGTLDVGSVFAAIMLQEGIIEMFVAFGTYGFGIKIQIAKSARIFELFQEKQERQGKYEGSGSHICGDELIAIEEGSFSYNDREAVFTRLNIRIMRNELVILEGQSGTGKSTLSKILTGLMPLESGNILWCGKNANMSILRNNVAYVPQEPYLFKGSILDNLRIGNPKATMDEIYKATKKACAHDFIVSQPQGYNTVIGERGLTLSGGQRQRIAIARALLKEASILLIDEGTSAIDSEIENILLDNLISEVDKRTVIFVAHGPTIAKRANRVIEI</sequence>
<evidence type="ECO:0000256" key="3">
    <source>
        <dbReference type="ARBA" id="ARBA00022741"/>
    </source>
</evidence>
<feature type="transmembrane region" description="Helical" evidence="7">
    <location>
        <begin position="249"/>
        <end position="271"/>
    </location>
</feature>
<keyword evidence="4 10" id="KW-0067">ATP-binding</keyword>
<dbReference type="Gene3D" id="1.20.1560.10">
    <property type="entry name" value="ABC transporter type 1, transmembrane domain"/>
    <property type="match status" value="1"/>
</dbReference>
<dbReference type="Pfam" id="PF00005">
    <property type="entry name" value="ABC_tran"/>
    <property type="match status" value="1"/>
</dbReference>
<reference evidence="10 11" key="1">
    <citation type="submission" date="2020-07" db="EMBL/GenBank/DDBJ databases">
        <title>Alkalicella. sp. LB2 genome.</title>
        <authorList>
            <person name="Postec A."/>
            <person name="Quemeneur M."/>
        </authorList>
    </citation>
    <scope>NUCLEOTIDE SEQUENCE [LARGE SCALE GENOMIC DNA]</scope>
    <source>
        <strain evidence="10 11">LB2</strain>
    </source>
</reference>
<feature type="transmembrane region" description="Helical" evidence="7">
    <location>
        <begin position="23"/>
        <end position="44"/>
    </location>
</feature>
<evidence type="ECO:0000256" key="4">
    <source>
        <dbReference type="ARBA" id="ARBA00022840"/>
    </source>
</evidence>
<dbReference type="PANTHER" id="PTHR43394:SF1">
    <property type="entry name" value="ATP-BINDING CASSETTE SUB-FAMILY B MEMBER 10, MITOCHONDRIAL"/>
    <property type="match status" value="1"/>
</dbReference>
<accession>A0A7G9W8Q2</accession>
<dbReference type="InterPro" id="IPR003439">
    <property type="entry name" value="ABC_transporter-like_ATP-bd"/>
</dbReference>
<dbReference type="SMART" id="SM00382">
    <property type="entry name" value="AAA"/>
    <property type="match status" value="1"/>
</dbReference>
<evidence type="ECO:0000256" key="2">
    <source>
        <dbReference type="ARBA" id="ARBA00022692"/>
    </source>
</evidence>
<feature type="transmembrane region" description="Helical" evidence="7">
    <location>
        <begin position="150"/>
        <end position="176"/>
    </location>
</feature>
<dbReference type="SUPFAM" id="SSF90123">
    <property type="entry name" value="ABC transporter transmembrane region"/>
    <property type="match status" value="1"/>
</dbReference>
<dbReference type="PROSITE" id="PS00211">
    <property type="entry name" value="ABC_TRANSPORTER_1"/>
    <property type="match status" value="1"/>
</dbReference>
<organism evidence="10 11">
    <name type="scientific">Alkalicella caledoniensis</name>
    <dbReference type="NCBI Taxonomy" id="2731377"/>
    <lineage>
        <taxon>Bacteria</taxon>
        <taxon>Bacillati</taxon>
        <taxon>Bacillota</taxon>
        <taxon>Clostridia</taxon>
        <taxon>Eubacteriales</taxon>
        <taxon>Proteinivoracaceae</taxon>
        <taxon>Alkalicella</taxon>
    </lineage>
</organism>
<dbReference type="RefSeq" id="WP_213165428.1">
    <property type="nucleotide sequence ID" value="NZ_CP058559.1"/>
</dbReference>
<evidence type="ECO:0000313" key="11">
    <source>
        <dbReference type="Proteomes" id="UP000516160"/>
    </source>
</evidence>
<dbReference type="InterPro" id="IPR036640">
    <property type="entry name" value="ABC1_TM_sf"/>
</dbReference>
<evidence type="ECO:0000256" key="5">
    <source>
        <dbReference type="ARBA" id="ARBA00022989"/>
    </source>
</evidence>
<dbReference type="GO" id="GO:0005524">
    <property type="term" value="F:ATP binding"/>
    <property type="evidence" value="ECO:0007669"/>
    <property type="project" value="UniProtKB-KW"/>
</dbReference>
<dbReference type="KEGG" id="acae:HYG86_09960"/>
<evidence type="ECO:0000256" key="1">
    <source>
        <dbReference type="ARBA" id="ARBA00004651"/>
    </source>
</evidence>
<dbReference type="Pfam" id="PF00664">
    <property type="entry name" value="ABC_membrane"/>
    <property type="match status" value="1"/>
</dbReference>
<dbReference type="InterPro" id="IPR027417">
    <property type="entry name" value="P-loop_NTPase"/>
</dbReference>
<keyword evidence="3" id="KW-0547">Nucleotide-binding</keyword>
<feature type="transmembrane region" description="Helical" evidence="7">
    <location>
        <begin position="64"/>
        <end position="85"/>
    </location>
</feature>
<gene>
    <name evidence="10" type="ORF">HYG86_09960</name>
</gene>
<evidence type="ECO:0000313" key="10">
    <source>
        <dbReference type="EMBL" id="QNO15064.1"/>
    </source>
</evidence>
<dbReference type="EMBL" id="CP058559">
    <property type="protein sequence ID" value="QNO15064.1"/>
    <property type="molecule type" value="Genomic_DNA"/>
</dbReference>
<keyword evidence="11" id="KW-1185">Reference proteome</keyword>
<dbReference type="InterPro" id="IPR017871">
    <property type="entry name" value="ABC_transporter-like_CS"/>
</dbReference>
<dbReference type="CDD" id="cd07346">
    <property type="entry name" value="ABC_6TM_exporters"/>
    <property type="match status" value="1"/>
</dbReference>